<comment type="caution">
    <text evidence="3">The sequence shown here is derived from an EMBL/GenBank/DDBJ whole genome shotgun (WGS) entry which is preliminary data.</text>
</comment>
<feature type="compositionally biased region" description="Basic and acidic residues" evidence="1">
    <location>
        <begin position="1"/>
        <end position="10"/>
    </location>
</feature>
<accession>A0AAV7NVM2</accession>
<evidence type="ECO:0000313" key="3">
    <source>
        <dbReference type="EMBL" id="KAJ1119137.1"/>
    </source>
</evidence>
<dbReference type="EMBL" id="JANPWB010000012">
    <property type="protein sequence ID" value="KAJ1119137.1"/>
    <property type="molecule type" value="Genomic_DNA"/>
</dbReference>
<feature type="region of interest" description="Disordered" evidence="1">
    <location>
        <begin position="1"/>
        <end position="31"/>
    </location>
</feature>
<sequence>MVRMAVPDRQKPRRTPQPGHKMGSQEAHVGGNRNKAQMSGLICPYSHVPAEATLFLERGRVALPPCPMPSSDELLVFLVLPLVRVLLLPLVRVLLLPLVWLLPPSAVSPLLLLLFSSSLGLRREGLYKALR</sequence>
<reference evidence="3" key="1">
    <citation type="journal article" date="2022" name="bioRxiv">
        <title>Sequencing and chromosome-scale assembly of the giantPleurodeles waltlgenome.</title>
        <authorList>
            <person name="Brown T."/>
            <person name="Elewa A."/>
            <person name="Iarovenko S."/>
            <person name="Subramanian E."/>
            <person name="Araus A.J."/>
            <person name="Petzold A."/>
            <person name="Susuki M."/>
            <person name="Suzuki K.-i.T."/>
            <person name="Hayashi T."/>
            <person name="Toyoda A."/>
            <person name="Oliveira C."/>
            <person name="Osipova E."/>
            <person name="Leigh N.D."/>
            <person name="Simon A."/>
            <person name="Yun M.H."/>
        </authorList>
    </citation>
    <scope>NUCLEOTIDE SEQUENCE</scope>
    <source>
        <strain evidence="3">20211129_DDA</strain>
        <tissue evidence="3">Liver</tissue>
    </source>
</reference>
<gene>
    <name evidence="3" type="ORF">NDU88_007323</name>
</gene>
<feature type="transmembrane region" description="Helical" evidence="2">
    <location>
        <begin position="101"/>
        <end position="121"/>
    </location>
</feature>
<organism evidence="3 4">
    <name type="scientific">Pleurodeles waltl</name>
    <name type="common">Iberian ribbed newt</name>
    <dbReference type="NCBI Taxonomy" id="8319"/>
    <lineage>
        <taxon>Eukaryota</taxon>
        <taxon>Metazoa</taxon>
        <taxon>Chordata</taxon>
        <taxon>Craniata</taxon>
        <taxon>Vertebrata</taxon>
        <taxon>Euteleostomi</taxon>
        <taxon>Amphibia</taxon>
        <taxon>Batrachia</taxon>
        <taxon>Caudata</taxon>
        <taxon>Salamandroidea</taxon>
        <taxon>Salamandridae</taxon>
        <taxon>Pleurodelinae</taxon>
        <taxon>Pleurodeles</taxon>
    </lineage>
</organism>
<feature type="transmembrane region" description="Helical" evidence="2">
    <location>
        <begin position="74"/>
        <end position="95"/>
    </location>
</feature>
<keyword evidence="2" id="KW-0812">Transmembrane</keyword>
<keyword evidence="2" id="KW-0472">Membrane</keyword>
<evidence type="ECO:0000256" key="1">
    <source>
        <dbReference type="SAM" id="MobiDB-lite"/>
    </source>
</evidence>
<protein>
    <submittedName>
        <fullName evidence="3">Uncharacterized protein</fullName>
    </submittedName>
</protein>
<proteinExistence type="predicted"/>
<evidence type="ECO:0000256" key="2">
    <source>
        <dbReference type="SAM" id="Phobius"/>
    </source>
</evidence>
<keyword evidence="4" id="KW-1185">Reference proteome</keyword>
<name>A0AAV7NVM2_PLEWA</name>
<dbReference type="AlphaFoldDB" id="A0AAV7NVM2"/>
<keyword evidence="2" id="KW-1133">Transmembrane helix</keyword>
<evidence type="ECO:0000313" key="4">
    <source>
        <dbReference type="Proteomes" id="UP001066276"/>
    </source>
</evidence>
<dbReference type="Proteomes" id="UP001066276">
    <property type="component" value="Chromosome 8"/>
</dbReference>